<evidence type="ECO:0000313" key="4">
    <source>
        <dbReference type="Proteomes" id="UP000053477"/>
    </source>
</evidence>
<feature type="region of interest" description="Disordered" evidence="1">
    <location>
        <begin position="319"/>
        <end position="354"/>
    </location>
</feature>
<feature type="transmembrane region" description="Helical" evidence="2">
    <location>
        <begin position="178"/>
        <end position="201"/>
    </location>
</feature>
<name>A0A0H2S460_9AGAM</name>
<dbReference type="InParanoid" id="A0A0H2S460"/>
<protein>
    <submittedName>
        <fullName evidence="3">Uncharacterized protein</fullName>
    </submittedName>
</protein>
<evidence type="ECO:0000256" key="1">
    <source>
        <dbReference type="SAM" id="MobiDB-lite"/>
    </source>
</evidence>
<dbReference type="EMBL" id="KQ085915">
    <property type="protein sequence ID" value="KLO16463.1"/>
    <property type="molecule type" value="Genomic_DNA"/>
</dbReference>
<dbReference type="Gene3D" id="1.20.1170.10">
    <property type="match status" value="1"/>
</dbReference>
<accession>A0A0H2S460</accession>
<gene>
    <name evidence="3" type="ORF">SCHPADRAFT_937818</name>
</gene>
<feature type="compositionally biased region" description="Low complexity" evidence="1">
    <location>
        <begin position="327"/>
        <end position="342"/>
    </location>
</feature>
<dbReference type="AlphaFoldDB" id="A0A0H2S460"/>
<organism evidence="3 4">
    <name type="scientific">Schizopora paradoxa</name>
    <dbReference type="NCBI Taxonomy" id="27342"/>
    <lineage>
        <taxon>Eukaryota</taxon>
        <taxon>Fungi</taxon>
        <taxon>Dikarya</taxon>
        <taxon>Basidiomycota</taxon>
        <taxon>Agaricomycotina</taxon>
        <taxon>Agaricomycetes</taxon>
        <taxon>Hymenochaetales</taxon>
        <taxon>Schizoporaceae</taxon>
        <taxon>Schizopora</taxon>
    </lineage>
</organism>
<feature type="compositionally biased region" description="Low complexity" evidence="1">
    <location>
        <begin position="1"/>
        <end position="28"/>
    </location>
</feature>
<reference evidence="3 4" key="1">
    <citation type="submission" date="2015-04" db="EMBL/GenBank/DDBJ databases">
        <title>Complete genome sequence of Schizopora paradoxa KUC8140, a cosmopolitan wood degrader in East Asia.</title>
        <authorList>
            <consortium name="DOE Joint Genome Institute"/>
            <person name="Min B."/>
            <person name="Park H."/>
            <person name="Jang Y."/>
            <person name="Kim J.-J."/>
            <person name="Kim K.H."/>
            <person name="Pangilinan J."/>
            <person name="Lipzen A."/>
            <person name="Riley R."/>
            <person name="Grigoriev I.V."/>
            <person name="Spatafora J.W."/>
            <person name="Choi I.-G."/>
        </authorList>
    </citation>
    <scope>NUCLEOTIDE SEQUENCE [LARGE SCALE GENOMIC DNA]</scope>
    <source>
        <strain evidence="3 4">KUC8140</strain>
    </source>
</reference>
<evidence type="ECO:0000256" key="2">
    <source>
        <dbReference type="SAM" id="Phobius"/>
    </source>
</evidence>
<dbReference type="Proteomes" id="UP000053477">
    <property type="component" value="Unassembled WGS sequence"/>
</dbReference>
<sequence>MSSSRITSSPRSVTKSLSSQDTSTGSSTVVNRSDLSRILRNILDNISSWKAELQDFGTSYDPLRSKIDALLVRFDCFLEYARMTADKGETLSGDMADVLETISDQSDPTPQIEKSVEGRLRKLKRTCSVMVEECQKCTDKLLEVHDLLSDISKDLDEQDSRLKKETKMSKSKASRARVIANIAKTVGMVASAAAAVTTIFFSMGTSALVIAPVVVSAALPIISYLSNNKSEALNKRIEVRLCENDTVQRITAEASNGTEHVVKMTKWWSTIQQDILTFKSCFKSLEWGSESKLVNSIKDWKALEDRFKEFSDQLNQVSLEPKAQRKSPSSISSVSATSSEASKSSHRKVDMGVPKVRRVDDTIVLSKPRRAIAVTNTPSLRSH</sequence>
<keyword evidence="4" id="KW-1185">Reference proteome</keyword>
<feature type="region of interest" description="Disordered" evidence="1">
    <location>
        <begin position="1"/>
        <end position="29"/>
    </location>
</feature>
<keyword evidence="2" id="KW-1133">Transmembrane helix</keyword>
<feature type="transmembrane region" description="Helical" evidence="2">
    <location>
        <begin position="207"/>
        <end position="226"/>
    </location>
</feature>
<evidence type="ECO:0000313" key="3">
    <source>
        <dbReference type="EMBL" id="KLO16463.1"/>
    </source>
</evidence>
<keyword evidence="2" id="KW-0812">Transmembrane</keyword>
<proteinExistence type="predicted"/>
<keyword evidence="2" id="KW-0472">Membrane</keyword>